<dbReference type="Pfam" id="PF03184">
    <property type="entry name" value="DDE_1"/>
    <property type="match status" value="1"/>
</dbReference>
<evidence type="ECO:0000313" key="3">
    <source>
        <dbReference type="EMBL" id="KAA1111734.1"/>
    </source>
</evidence>
<evidence type="ECO:0000259" key="2">
    <source>
        <dbReference type="Pfam" id="PF03184"/>
    </source>
</evidence>
<dbReference type="EMBL" id="VSWC01000016">
    <property type="protein sequence ID" value="KAA1111734.1"/>
    <property type="molecule type" value="Genomic_DNA"/>
</dbReference>
<dbReference type="OrthoDB" id="162969at2759"/>
<evidence type="ECO:0000313" key="4">
    <source>
        <dbReference type="Proteomes" id="UP000324748"/>
    </source>
</evidence>
<dbReference type="Proteomes" id="UP000324748">
    <property type="component" value="Unassembled WGS sequence"/>
</dbReference>
<keyword evidence="4" id="KW-1185">Reference proteome</keyword>
<comment type="caution">
    <text evidence="3">The sequence shown here is derived from an EMBL/GenBank/DDBJ whole genome shotgun (WGS) entry which is preliminary data.</text>
</comment>
<dbReference type="AlphaFoldDB" id="A0A5B0QFH3"/>
<organism evidence="3 4">
    <name type="scientific">Puccinia graminis f. sp. tritici</name>
    <dbReference type="NCBI Taxonomy" id="56615"/>
    <lineage>
        <taxon>Eukaryota</taxon>
        <taxon>Fungi</taxon>
        <taxon>Dikarya</taxon>
        <taxon>Basidiomycota</taxon>
        <taxon>Pucciniomycotina</taxon>
        <taxon>Pucciniomycetes</taxon>
        <taxon>Pucciniales</taxon>
        <taxon>Pucciniaceae</taxon>
        <taxon>Puccinia</taxon>
    </lineage>
</organism>
<feature type="region of interest" description="Disordered" evidence="1">
    <location>
        <begin position="130"/>
        <end position="155"/>
    </location>
</feature>
<feature type="domain" description="DDE-1" evidence="2">
    <location>
        <begin position="1"/>
        <end position="62"/>
    </location>
</feature>
<proteinExistence type="predicted"/>
<accession>A0A5B0QFH3</accession>
<sequence length="181" mass="20520">MDAGIIKAFKSHYKQRFISKSIQRYNQGVPVTQVYSIDQLAAMHLSRLAWQCVSASTIKKCWNHTGIFPGHPTESDNFEIDKALEKQIDRLQSVGLLKPVNRMSVSEVLNPAGESEYSMWTTEEIFKSVTDQNTEEDQDKDESSEPPPRPKPTAKEVFKAISLINDYIENNTTEVADKVIN</sequence>
<dbReference type="InterPro" id="IPR004875">
    <property type="entry name" value="DDE_SF_endonuclease_dom"/>
</dbReference>
<feature type="compositionally biased region" description="Acidic residues" evidence="1">
    <location>
        <begin position="133"/>
        <end position="144"/>
    </location>
</feature>
<gene>
    <name evidence="3" type="ORF">PGT21_010053</name>
</gene>
<dbReference type="GO" id="GO:0003676">
    <property type="term" value="F:nucleic acid binding"/>
    <property type="evidence" value="ECO:0007669"/>
    <property type="project" value="InterPro"/>
</dbReference>
<protein>
    <recommendedName>
        <fullName evidence="2">DDE-1 domain-containing protein</fullName>
    </recommendedName>
</protein>
<name>A0A5B0QFH3_PUCGR</name>
<reference evidence="3 4" key="1">
    <citation type="submission" date="2019-05" db="EMBL/GenBank/DDBJ databases">
        <title>Emergence of the Ug99 lineage of the wheat stem rust pathogen through somatic hybridization.</title>
        <authorList>
            <person name="Li F."/>
            <person name="Upadhyaya N.M."/>
            <person name="Sperschneider J."/>
            <person name="Matny O."/>
            <person name="Nguyen-Phuc H."/>
            <person name="Mago R."/>
            <person name="Raley C."/>
            <person name="Miller M.E."/>
            <person name="Silverstein K.A.T."/>
            <person name="Henningsen E."/>
            <person name="Hirsch C.D."/>
            <person name="Visser B."/>
            <person name="Pretorius Z.A."/>
            <person name="Steffenson B.J."/>
            <person name="Schwessinger B."/>
            <person name="Dodds P.N."/>
            <person name="Figueroa M."/>
        </authorList>
    </citation>
    <scope>NUCLEOTIDE SEQUENCE [LARGE SCALE GENOMIC DNA]</scope>
    <source>
        <strain evidence="3">21-0</strain>
    </source>
</reference>
<evidence type="ECO:0000256" key="1">
    <source>
        <dbReference type="SAM" id="MobiDB-lite"/>
    </source>
</evidence>